<organism evidence="2 3">
    <name type="scientific">Citrus x changshan-huyou</name>
    <dbReference type="NCBI Taxonomy" id="2935761"/>
    <lineage>
        <taxon>Eukaryota</taxon>
        <taxon>Viridiplantae</taxon>
        <taxon>Streptophyta</taxon>
        <taxon>Embryophyta</taxon>
        <taxon>Tracheophyta</taxon>
        <taxon>Spermatophyta</taxon>
        <taxon>Magnoliopsida</taxon>
        <taxon>eudicotyledons</taxon>
        <taxon>Gunneridae</taxon>
        <taxon>Pentapetalae</taxon>
        <taxon>rosids</taxon>
        <taxon>malvids</taxon>
        <taxon>Sapindales</taxon>
        <taxon>Rutaceae</taxon>
        <taxon>Aurantioideae</taxon>
        <taxon>Citrus</taxon>
    </lineage>
</organism>
<dbReference type="PANTHER" id="PTHR15682:SF2">
    <property type="entry name" value="UNHEALTHY RIBOSOME BIOGENESIS PROTEIN 2 HOMOLOG"/>
    <property type="match status" value="1"/>
</dbReference>
<dbReference type="Proteomes" id="UP001428341">
    <property type="component" value="Unassembled WGS sequence"/>
</dbReference>
<dbReference type="EMBL" id="JBCGBO010000025">
    <property type="protein sequence ID" value="KAK9177313.1"/>
    <property type="molecule type" value="Genomic_DNA"/>
</dbReference>
<reference evidence="2 3" key="1">
    <citation type="submission" date="2024-05" db="EMBL/GenBank/DDBJ databases">
        <title>Haplotype-resolved chromosome-level genome assembly of Huyou (Citrus changshanensis).</title>
        <authorList>
            <person name="Miao C."/>
            <person name="Chen W."/>
            <person name="Wu Y."/>
            <person name="Wang L."/>
            <person name="Zhao S."/>
            <person name="Grierson D."/>
            <person name="Xu C."/>
            <person name="Chen K."/>
        </authorList>
    </citation>
    <scope>NUCLEOTIDE SEQUENCE [LARGE SCALE GENOMIC DNA]</scope>
    <source>
        <strain evidence="2">01-14</strain>
        <tissue evidence="2">Leaf</tissue>
    </source>
</reference>
<evidence type="ECO:0000259" key="1">
    <source>
        <dbReference type="Pfam" id="PF10441"/>
    </source>
</evidence>
<comment type="caution">
    <text evidence="2">The sequence shown here is derived from an EMBL/GenBank/DDBJ whole genome shotgun (WGS) entry which is preliminary data.</text>
</comment>
<evidence type="ECO:0000313" key="2">
    <source>
        <dbReference type="EMBL" id="KAK9177313.1"/>
    </source>
</evidence>
<protein>
    <recommendedName>
        <fullName evidence="1">Nucleolar 27S pre-rRNA processing Urb2/Npa2 C-terminal domain-containing protein</fullName>
    </recommendedName>
</protein>
<proteinExistence type="predicted"/>
<accession>A0AAP0LM45</accession>
<dbReference type="GO" id="GO:0005730">
    <property type="term" value="C:nucleolus"/>
    <property type="evidence" value="ECO:0007669"/>
    <property type="project" value="TreeGrafter"/>
</dbReference>
<gene>
    <name evidence="2" type="ORF">WN944_029334</name>
</gene>
<keyword evidence="3" id="KW-1185">Reference proteome</keyword>
<dbReference type="GO" id="GO:0042254">
    <property type="term" value="P:ribosome biogenesis"/>
    <property type="evidence" value="ECO:0007669"/>
    <property type="project" value="TreeGrafter"/>
</dbReference>
<dbReference type="InterPro" id="IPR052609">
    <property type="entry name" value="Ribosome_Biogenesis_Reg"/>
</dbReference>
<evidence type="ECO:0000313" key="3">
    <source>
        <dbReference type="Proteomes" id="UP001428341"/>
    </source>
</evidence>
<dbReference type="Pfam" id="PF10441">
    <property type="entry name" value="Urb2"/>
    <property type="match status" value="1"/>
</dbReference>
<dbReference type="AlphaFoldDB" id="A0AAP0LM45"/>
<dbReference type="PANTHER" id="PTHR15682">
    <property type="entry name" value="UNHEALTHY RIBOSOME BIOGENESIS PROTEIN 2 HOMOLOG"/>
    <property type="match status" value="1"/>
</dbReference>
<dbReference type="InterPro" id="IPR018849">
    <property type="entry name" value="Urb2/Npa2_C"/>
</dbReference>
<name>A0AAP0LM45_9ROSI</name>
<feature type="domain" description="Nucleolar 27S pre-rRNA processing Urb2/Npa2 C-terminal" evidence="1">
    <location>
        <begin position="49"/>
        <end position="104"/>
    </location>
</feature>
<sequence length="118" mass="13234">MKFRFYEILHWGPPLEVVWELPLETMRGPPLEGQSAAKCHAWVKVPRSTKEIDEALKPGVYALIDACSADDLQYLHTVFGEGPCRNTLASLQHDYKLNFKYEGKQSKLSVGLVTGKGS</sequence>